<protein>
    <submittedName>
        <fullName evidence="12">RNA helicase</fullName>
    </submittedName>
</protein>
<dbReference type="STRING" id="51028.A0A0N4VET8"/>
<evidence type="ECO:0000256" key="1">
    <source>
        <dbReference type="ARBA" id="ARBA00006866"/>
    </source>
</evidence>
<feature type="domain" description="Helicase C-terminal" evidence="8">
    <location>
        <begin position="244"/>
        <end position="413"/>
    </location>
</feature>
<dbReference type="SMART" id="SM00490">
    <property type="entry name" value="HELICc"/>
    <property type="match status" value="1"/>
</dbReference>
<dbReference type="PANTHER" id="PTHR14074">
    <property type="entry name" value="HELICASE WITH DEATH DOMAIN-RELATED"/>
    <property type="match status" value="1"/>
</dbReference>
<dbReference type="WBParaSite" id="EVEC_0000921001-mRNA-1">
    <property type="protein sequence ID" value="EVEC_0000921001-mRNA-1"/>
    <property type="gene ID" value="EVEC_0000921001"/>
</dbReference>
<dbReference type="GO" id="GO:0005524">
    <property type="term" value="F:ATP binding"/>
    <property type="evidence" value="ECO:0007669"/>
    <property type="project" value="UniProtKB-KW"/>
</dbReference>
<reference evidence="10 11" key="2">
    <citation type="submission" date="2018-10" db="EMBL/GenBank/DDBJ databases">
        <authorList>
            <consortium name="Pathogen Informatics"/>
        </authorList>
    </citation>
    <scope>NUCLEOTIDE SEQUENCE [LARGE SCALE GENOMIC DNA]</scope>
</reference>
<evidence type="ECO:0000256" key="6">
    <source>
        <dbReference type="ARBA" id="ARBA00049390"/>
    </source>
</evidence>
<dbReference type="SMART" id="SM00487">
    <property type="entry name" value="DEXDc"/>
    <property type="match status" value="1"/>
</dbReference>
<keyword evidence="2" id="KW-0399">Innate immunity</keyword>
<dbReference type="GO" id="GO:0003676">
    <property type="term" value="F:nucleic acid binding"/>
    <property type="evidence" value="ECO:0007669"/>
    <property type="project" value="InterPro"/>
</dbReference>
<evidence type="ECO:0000313" key="10">
    <source>
        <dbReference type="EMBL" id="VDD93900.1"/>
    </source>
</evidence>
<dbReference type="InterPro" id="IPR027417">
    <property type="entry name" value="P-loop_NTPase"/>
</dbReference>
<dbReference type="AlphaFoldDB" id="A0A0N4VET8"/>
<evidence type="ECO:0000259" key="7">
    <source>
        <dbReference type="PROSITE" id="PS51192"/>
    </source>
</evidence>
<dbReference type="Pfam" id="PF00270">
    <property type="entry name" value="DEAD"/>
    <property type="match status" value="1"/>
</dbReference>
<reference evidence="12" key="1">
    <citation type="submission" date="2017-02" db="UniProtKB">
        <authorList>
            <consortium name="WormBaseParasite"/>
        </authorList>
    </citation>
    <scope>IDENTIFICATION</scope>
</reference>
<comment type="catalytic activity">
    <reaction evidence="6">
        <text>ATP + H2O = ADP + phosphate + H(+)</text>
        <dbReference type="Rhea" id="RHEA:13065"/>
        <dbReference type="ChEBI" id="CHEBI:15377"/>
        <dbReference type="ChEBI" id="CHEBI:15378"/>
        <dbReference type="ChEBI" id="CHEBI:30616"/>
        <dbReference type="ChEBI" id="CHEBI:43474"/>
        <dbReference type="ChEBI" id="CHEBI:456216"/>
        <dbReference type="EC" id="3.6.4.13"/>
    </reaction>
    <physiologicalReaction direction="left-to-right" evidence="6">
        <dbReference type="Rhea" id="RHEA:13066"/>
    </physiologicalReaction>
</comment>
<keyword evidence="5" id="KW-0391">Immunity</keyword>
<dbReference type="InterPro" id="IPR038557">
    <property type="entry name" value="RLR_C_sf"/>
</dbReference>
<evidence type="ECO:0000259" key="8">
    <source>
        <dbReference type="PROSITE" id="PS51194"/>
    </source>
</evidence>
<dbReference type="Proteomes" id="UP000274131">
    <property type="component" value="Unassembled WGS sequence"/>
</dbReference>
<dbReference type="EMBL" id="UXUI01009536">
    <property type="protein sequence ID" value="VDD93900.1"/>
    <property type="molecule type" value="Genomic_DNA"/>
</dbReference>
<dbReference type="PROSITE" id="PS51192">
    <property type="entry name" value="HELICASE_ATP_BIND_1"/>
    <property type="match status" value="1"/>
</dbReference>
<dbReference type="OrthoDB" id="416741at2759"/>
<dbReference type="InterPro" id="IPR051363">
    <property type="entry name" value="RLR_Helicase"/>
</dbReference>
<dbReference type="GO" id="GO:0003724">
    <property type="term" value="F:RNA helicase activity"/>
    <property type="evidence" value="ECO:0007669"/>
    <property type="project" value="UniProtKB-EC"/>
</dbReference>
<dbReference type="InterPro" id="IPR014001">
    <property type="entry name" value="Helicase_ATP-bd"/>
</dbReference>
<evidence type="ECO:0000256" key="5">
    <source>
        <dbReference type="ARBA" id="ARBA00022859"/>
    </source>
</evidence>
<dbReference type="Gene3D" id="2.170.150.30">
    <property type="entry name" value="RIG-I-like receptor, C-terminal regulatory domain"/>
    <property type="match status" value="1"/>
</dbReference>
<dbReference type="InterPro" id="IPR001650">
    <property type="entry name" value="Helicase_C-like"/>
</dbReference>
<evidence type="ECO:0000259" key="9">
    <source>
        <dbReference type="PROSITE" id="PS51789"/>
    </source>
</evidence>
<evidence type="ECO:0000313" key="11">
    <source>
        <dbReference type="Proteomes" id="UP000274131"/>
    </source>
</evidence>
<dbReference type="InterPro" id="IPR021673">
    <property type="entry name" value="RLR_CTR"/>
</dbReference>
<gene>
    <name evidence="10" type="ORF">EVEC_LOCUS8651</name>
</gene>
<evidence type="ECO:0000256" key="2">
    <source>
        <dbReference type="ARBA" id="ARBA00022588"/>
    </source>
</evidence>
<organism evidence="12">
    <name type="scientific">Enterobius vermicularis</name>
    <name type="common">Human pinworm</name>
    <dbReference type="NCBI Taxonomy" id="51028"/>
    <lineage>
        <taxon>Eukaryota</taxon>
        <taxon>Metazoa</taxon>
        <taxon>Ecdysozoa</taxon>
        <taxon>Nematoda</taxon>
        <taxon>Chromadorea</taxon>
        <taxon>Rhabditida</taxon>
        <taxon>Spirurina</taxon>
        <taxon>Oxyuridomorpha</taxon>
        <taxon>Oxyuroidea</taxon>
        <taxon>Oxyuridae</taxon>
        <taxon>Enterobius</taxon>
    </lineage>
</organism>
<dbReference type="InterPro" id="IPR011545">
    <property type="entry name" value="DEAD/DEAH_box_helicase_dom"/>
</dbReference>
<dbReference type="PANTHER" id="PTHR14074:SF16">
    <property type="entry name" value="ANTIVIRAL INNATE IMMUNE RESPONSE RECEPTOR RIG-I"/>
    <property type="match status" value="1"/>
</dbReference>
<dbReference type="GO" id="GO:0045087">
    <property type="term" value="P:innate immune response"/>
    <property type="evidence" value="ECO:0007669"/>
    <property type="project" value="UniProtKB-KW"/>
</dbReference>
<accession>A0A0N4VET8</accession>
<dbReference type="SUPFAM" id="SSF52540">
    <property type="entry name" value="P-loop containing nucleoside triphosphate hydrolases"/>
    <property type="match status" value="1"/>
</dbReference>
<evidence type="ECO:0000313" key="12">
    <source>
        <dbReference type="WBParaSite" id="EVEC_0000921001-mRNA-1"/>
    </source>
</evidence>
<sequence>MRSLPFVGGVDGDPTGWYFDFLSACLSNPYNYTIPQFIDPKYKVFLGKYSFRSFLAEIRSKSVLEMVPDPLRIELRPYQEELVADAEKGTNTIICAPTGSGKTVVAAHIMCHHLERGFLKVAMLVPTVPLVDQQVTMLNKYMRKIYWVEGMSGSEKESEDGRAPHVLASDVTVFTPQIFVNLLKTVRKFDRLYFNDFTLFVFDECHHCDRDHPYNGREIARISGNIAPKENKFSMKTDGEDKDILKKLHAILKEKYADEPNSRTIIFIRTRLSAAKLAEHLNEIRILGSSRAVGFVSLSASGQSAEEQRMVIERFNKGSIKVIVATSVAEEGLDISACNLIIKYNDTGSQTSLIQRRGRARAKNSKSVLIVINDAIEEQELENVMKELLMRKCLEHIQTKNEAQMKSLVRGYATYLVFYKFSHLFFSYYCTNGFKFQSYDIATVVGKLHCKGSDETSCDEEFGSVVKLFGAFLPTIAAKAICIEDPSDNSRTPSQKKWETIVRTKFLIKSLTDRDLVCVGVISCLQPVAKIHSSKRCIF</sequence>
<dbReference type="PROSITE" id="PS51194">
    <property type="entry name" value="HELICASE_CTER"/>
    <property type="match status" value="1"/>
</dbReference>
<feature type="domain" description="RLR CTR" evidence="9">
    <location>
        <begin position="376"/>
        <end position="515"/>
    </location>
</feature>
<evidence type="ECO:0000256" key="4">
    <source>
        <dbReference type="ARBA" id="ARBA00022840"/>
    </source>
</evidence>
<keyword evidence="11" id="KW-1185">Reference proteome</keyword>
<dbReference type="Gene3D" id="3.40.50.300">
    <property type="entry name" value="P-loop containing nucleotide triphosphate hydrolases"/>
    <property type="match status" value="2"/>
</dbReference>
<evidence type="ECO:0000256" key="3">
    <source>
        <dbReference type="ARBA" id="ARBA00022741"/>
    </source>
</evidence>
<keyword evidence="3" id="KW-0547">Nucleotide-binding</keyword>
<dbReference type="PROSITE" id="PS51789">
    <property type="entry name" value="RLR_CTR"/>
    <property type="match status" value="1"/>
</dbReference>
<keyword evidence="4" id="KW-0067">ATP-binding</keyword>
<dbReference type="Pfam" id="PF00271">
    <property type="entry name" value="Helicase_C"/>
    <property type="match status" value="1"/>
</dbReference>
<comment type="similarity">
    <text evidence="1">Belongs to the helicase family. RLR subfamily.</text>
</comment>
<dbReference type="GO" id="GO:0005737">
    <property type="term" value="C:cytoplasm"/>
    <property type="evidence" value="ECO:0007669"/>
    <property type="project" value="TreeGrafter"/>
</dbReference>
<proteinExistence type="inferred from homology"/>
<feature type="domain" description="Helicase ATP-binding" evidence="7">
    <location>
        <begin position="83"/>
        <end position="289"/>
    </location>
</feature>
<name>A0A0N4VET8_ENTVE</name>